<accession>A0ABP9DY10</accession>
<evidence type="ECO:0000313" key="10">
    <source>
        <dbReference type="EMBL" id="GAA4860126.1"/>
    </source>
</evidence>
<evidence type="ECO:0000256" key="4">
    <source>
        <dbReference type="ARBA" id="ARBA00022801"/>
    </source>
</evidence>
<keyword evidence="7" id="KW-1133">Transmembrane helix</keyword>
<feature type="domain" description="ABC transporter" evidence="9">
    <location>
        <begin position="676"/>
        <end position="911"/>
    </location>
</feature>
<dbReference type="SMART" id="SM00939">
    <property type="entry name" value="PepX_C"/>
    <property type="match status" value="1"/>
</dbReference>
<feature type="transmembrane region" description="Helical" evidence="7">
    <location>
        <begin position="627"/>
        <end position="647"/>
    </location>
</feature>
<dbReference type="PANTHER" id="PTHR43335">
    <property type="entry name" value="ABC TRANSPORTER, ATP-BINDING PROTEIN"/>
    <property type="match status" value="1"/>
</dbReference>
<dbReference type="InterPro" id="IPR000383">
    <property type="entry name" value="Xaa-Pro-like_dom"/>
</dbReference>
<gene>
    <name evidence="10" type="ORF">GCM10023203_04130</name>
</gene>
<keyword evidence="7" id="KW-0812">Transmembrane</keyword>
<evidence type="ECO:0000313" key="11">
    <source>
        <dbReference type="Proteomes" id="UP001500457"/>
    </source>
</evidence>
<dbReference type="Pfam" id="PF00005">
    <property type="entry name" value="ABC_tran"/>
    <property type="match status" value="1"/>
</dbReference>
<feature type="region of interest" description="Disordered" evidence="6">
    <location>
        <begin position="364"/>
        <end position="409"/>
    </location>
</feature>
<keyword evidence="8" id="KW-0732">Signal</keyword>
<dbReference type="InterPro" id="IPR013736">
    <property type="entry name" value="Xaa-Pro_dipept_C"/>
</dbReference>
<evidence type="ECO:0000256" key="8">
    <source>
        <dbReference type="SAM" id="SignalP"/>
    </source>
</evidence>
<dbReference type="InterPro" id="IPR017871">
    <property type="entry name" value="ABC_transporter-like_CS"/>
</dbReference>
<dbReference type="InterPro" id="IPR003593">
    <property type="entry name" value="AAA+_ATPase"/>
</dbReference>
<proteinExistence type="inferred from homology"/>
<comment type="similarity">
    <text evidence="1">Belongs to the ABC transporter superfamily.</text>
</comment>
<dbReference type="GO" id="GO:0016787">
    <property type="term" value="F:hydrolase activity"/>
    <property type="evidence" value="ECO:0007669"/>
    <property type="project" value="UniProtKB-KW"/>
</dbReference>
<dbReference type="SUPFAM" id="SSF49785">
    <property type="entry name" value="Galactose-binding domain-like"/>
    <property type="match status" value="1"/>
</dbReference>
<dbReference type="Gene3D" id="2.60.120.260">
    <property type="entry name" value="Galactose-binding domain-like"/>
    <property type="match status" value="1"/>
</dbReference>
<dbReference type="RefSeq" id="WP_345379237.1">
    <property type="nucleotide sequence ID" value="NZ_BAABHQ010000001.1"/>
</dbReference>
<dbReference type="PANTHER" id="PTHR43335:SF4">
    <property type="entry name" value="ABC TRANSPORTER, ATP-BINDING PROTEIN"/>
    <property type="match status" value="1"/>
</dbReference>
<evidence type="ECO:0000256" key="3">
    <source>
        <dbReference type="ARBA" id="ARBA00022741"/>
    </source>
</evidence>
<dbReference type="Proteomes" id="UP001500457">
    <property type="component" value="Unassembled WGS sequence"/>
</dbReference>
<evidence type="ECO:0000256" key="6">
    <source>
        <dbReference type="SAM" id="MobiDB-lite"/>
    </source>
</evidence>
<dbReference type="Pfam" id="PF08530">
    <property type="entry name" value="PepX_C"/>
    <property type="match status" value="1"/>
</dbReference>
<organism evidence="10 11">
    <name type="scientific">Actinomycetospora straminea</name>
    <dbReference type="NCBI Taxonomy" id="663607"/>
    <lineage>
        <taxon>Bacteria</taxon>
        <taxon>Bacillati</taxon>
        <taxon>Actinomycetota</taxon>
        <taxon>Actinomycetes</taxon>
        <taxon>Pseudonocardiales</taxon>
        <taxon>Pseudonocardiaceae</taxon>
        <taxon>Actinomycetospora</taxon>
    </lineage>
</organism>
<keyword evidence="2" id="KW-0813">Transport</keyword>
<dbReference type="SMART" id="SM00382">
    <property type="entry name" value="AAA"/>
    <property type="match status" value="1"/>
</dbReference>
<keyword evidence="5" id="KW-0067">ATP-binding</keyword>
<evidence type="ECO:0000259" key="9">
    <source>
        <dbReference type="PROSITE" id="PS50893"/>
    </source>
</evidence>
<feature type="compositionally biased region" description="Polar residues" evidence="6">
    <location>
        <begin position="368"/>
        <end position="379"/>
    </location>
</feature>
<keyword evidence="3" id="KW-0547">Nucleotide-binding</keyword>
<dbReference type="Gene3D" id="3.40.50.1820">
    <property type="entry name" value="alpha/beta hydrolase"/>
    <property type="match status" value="1"/>
</dbReference>
<keyword evidence="11" id="KW-1185">Reference proteome</keyword>
<dbReference type="PROSITE" id="PS50893">
    <property type="entry name" value="ABC_TRANSPORTER_2"/>
    <property type="match status" value="1"/>
</dbReference>
<dbReference type="InterPro" id="IPR003439">
    <property type="entry name" value="ABC_transporter-like_ATP-bd"/>
</dbReference>
<keyword evidence="7" id="KW-0472">Membrane</keyword>
<keyword evidence="4 10" id="KW-0378">Hydrolase</keyword>
<reference evidence="11" key="1">
    <citation type="journal article" date="2019" name="Int. J. Syst. Evol. Microbiol.">
        <title>The Global Catalogue of Microorganisms (GCM) 10K type strain sequencing project: providing services to taxonomists for standard genome sequencing and annotation.</title>
        <authorList>
            <consortium name="The Broad Institute Genomics Platform"/>
            <consortium name="The Broad Institute Genome Sequencing Center for Infectious Disease"/>
            <person name="Wu L."/>
            <person name="Ma J."/>
        </authorList>
    </citation>
    <scope>NUCLEOTIDE SEQUENCE [LARGE SCALE GENOMIC DNA]</scope>
    <source>
        <strain evidence="11">JCM 17983</strain>
    </source>
</reference>
<evidence type="ECO:0000256" key="7">
    <source>
        <dbReference type="SAM" id="Phobius"/>
    </source>
</evidence>
<feature type="chain" id="PRO_5045086392" evidence="8">
    <location>
        <begin position="27"/>
        <end position="984"/>
    </location>
</feature>
<feature type="signal peptide" evidence="8">
    <location>
        <begin position="1"/>
        <end position="26"/>
    </location>
</feature>
<evidence type="ECO:0000256" key="1">
    <source>
        <dbReference type="ARBA" id="ARBA00005417"/>
    </source>
</evidence>
<dbReference type="SUPFAM" id="SSF52540">
    <property type="entry name" value="P-loop containing nucleoside triphosphate hydrolases"/>
    <property type="match status" value="1"/>
</dbReference>
<dbReference type="Gene3D" id="3.40.50.300">
    <property type="entry name" value="P-loop containing nucleotide triphosphate hydrolases"/>
    <property type="match status" value="1"/>
</dbReference>
<dbReference type="SUPFAM" id="SSF53474">
    <property type="entry name" value="alpha/beta-Hydrolases"/>
    <property type="match status" value="1"/>
</dbReference>
<feature type="compositionally biased region" description="Gly residues" evidence="6">
    <location>
        <begin position="440"/>
        <end position="461"/>
    </location>
</feature>
<dbReference type="InterPro" id="IPR029058">
    <property type="entry name" value="AB_hydrolase_fold"/>
</dbReference>
<dbReference type="Pfam" id="PF02129">
    <property type="entry name" value="Peptidase_S15"/>
    <property type="match status" value="1"/>
</dbReference>
<dbReference type="EMBL" id="BAABHQ010000001">
    <property type="protein sequence ID" value="GAA4860126.1"/>
    <property type="molecule type" value="Genomic_DNA"/>
</dbReference>
<evidence type="ECO:0000256" key="2">
    <source>
        <dbReference type="ARBA" id="ARBA00022448"/>
    </source>
</evidence>
<comment type="caution">
    <text evidence="10">The sequence shown here is derived from an EMBL/GenBank/DDBJ whole genome shotgun (WGS) entry which is preliminary data.</text>
</comment>
<evidence type="ECO:0000256" key="5">
    <source>
        <dbReference type="ARBA" id="ARBA00022840"/>
    </source>
</evidence>
<feature type="region of interest" description="Disordered" evidence="6">
    <location>
        <begin position="426"/>
        <end position="461"/>
    </location>
</feature>
<name>A0ABP9DY10_9PSEU</name>
<protein>
    <submittedName>
        <fullName evidence="10">Alpha/beta fold hydrolase</fullName>
    </submittedName>
</protein>
<dbReference type="PROSITE" id="PS00211">
    <property type="entry name" value="ABC_TRANSPORTER_1"/>
    <property type="match status" value="1"/>
</dbReference>
<sequence>MIYRPFRVLGVVLAVGLLGLSTVAAAPGGTAGTVRSEDLRIEVRDGPARDQPQSLDATLWLPATTGPAPAVLVAHGFGGSKQSVAAEARTWAERGYVALAWSARGFGASTGQIALNSPDYEVADAGQLVDWLAARPEVRQDAPGDPRVGVTGASYGGALALLLAGYDRRVDATIPIITWNDLGQALFPDRAGEPGAAPLAATPAASAAEPDGVFKRSWAAIFFGSGTRPGPGQEQQAPQVCGRFLPEVCAGYVAAVTSGREPAELADFFTRASPASVAGRITAPTLLVQGERDTLFGLDQADATARQIAAGGGTVAVSWFAGGHDGGGPDRRTAERMQAWFDHHLAGTGPDPGTAFTYVVPSGVQARSAPTQRTITASTYPGIDGGAGAPRTALPLRGEPQDVVAPAGGAPSAISAVPGLAGLAGGAAGGGSGDDDEDSGSGGGSGGGGGGSGGGGGGGSSGGAAALLGRLATDLPGQAARFSTDPLAARTVIAGSPQVRVTVASVPGRPAGEPVLFAKVYDVAAGGVESGGAAPGNRTLLGNAVSPLRLPAPGPTPTEVTVSLPAVVATLAAGHRLEVVLSTTDQAYAAAVPPAVYRVGLAGSPGTASLAVPTVPGDVRSGTSVPIAPLVAAGVLLLGVLVAWLVARILAVRRRRRDLEPGGALALEEGLADTPLVVRGLSKTFTRGFRGASGLVAVDDVSFTVERGQVLGLLGPNGAGKTTTLRMLLGLIAPTAGELRLFGRRVVAGAPVLGRVGAFVEGAGFLPHLTGRDNLELYWAATGRPRGEAHLEEALEIAGLGDAVDRAVRTYSQGMRQRLAIAQAMLGLPDLLVLDEPTNGLDPPQIHAMREVLVSYARTGGRTVLVSSHLLAEVEQTCDHVVVMHRGRVVATGEVAELVAGGQVAVTVAERRDEAVSVLRGRNGVRDVEPDPADTDVVLVDLGGVDRAEVVRTLVEAGFSVRGVGPRRRLEDAFLALIGEEGSS</sequence>
<dbReference type="InterPro" id="IPR027417">
    <property type="entry name" value="P-loop_NTPase"/>
</dbReference>
<dbReference type="InterPro" id="IPR008979">
    <property type="entry name" value="Galactose-bd-like_sf"/>
</dbReference>